<dbReference type="RefSeq" id="WP_036818634.1">
    <property type="nucleotide sequence ID" value="NZ_JGVO01000159.1"/>
</dbReference>
<comment type="caution">
    <text evidence="3">The sequence shown here is derived from an EMBL/GenBank/DDBJ whole genome shotgun (WGS) entry which is preliminary data.</text>
</comment>
<dbReference type="PANTHER" id="PTHR30160:SF21">
    <property type="entry name" value="LIPOPOLYSACCHARIDE CORE HEPTOSYLTRANSFERASE OPSX"/>
    <property type="match status" value="1"/>
</dbReference>
<dbReference type="PANTHER" id="PTHR30160">
    <property type="entry name" value="TETRAACYLDISACCHARIDE 4'-KINASE-RELATED"/>
    <property type="match status" value="1"/>
</dbReference>
<dbReference type="Gene3D" id="3.40.50.2000">
    <property type="entry name" value="Glycogen Phosphorylase B"/>
    <property type="match status" value="2"/>
</dbReference>
<keyword evidence="1" id="KW-0328">Glycosyltransferase</keyword>
<reference evidence="3 4" key="1">
    <citation type="submission" date="2018-01" db="EMBL/GenBank/DDBJ databases">
        <title>Whole genome sequencing of Histamine producing bacteria.</title>
        <authorList>
            <person name="Butler K."/>
        </authorList>
    </citation>
    <scope>NUCLEOTIDE SEQUENCE [LARGE SCALE GENOMIC DNA]</scope>
    <source>
        <strain evidence="3 4">DSM 100436</strain>
    </source>
</reference>
<dbReference type="InterPro" id="IPR002201">
    <property type="entry name" value="Glyco_trans_9"/>
</dbReference>
<evidence type="ECO:0000256" key="2">
    <source>
        <dbReference type="ARBA" id="ARBA00022679"/>
    </source>
</evidence>
<dbReference type="SUPFAM" id="SSF53756">
    <property type="entry name" value="UDP-Glycosyltransferase/glycogen phosphorylase"/>
    <property type="match status" value="1"/>
</dbReference>
<sequence>MALFLSAPKSICILRLSAIGDVSNTIAMVQAIQRQWPSTQVTWITGKVEAQLIEGLPGIRIVIFDKQKSIKGYTHLWHQLRDESFDALLHLQTALRASVATLGIKAKYKLGFDKQRASDLQTLFTNIKVASPSQPHVLDGFMQFAATLGIRDLQPKWNIPIDAKDIQWAKQYIVTSQVLIITPAASKSYKNWNAEGYAALATHAVNRGFQVILAGSPATIEVELGKAIEQLVHVPVTNLIGKSNLKQMLALLSLANLVCAPDTGPAHMAIAAGTPVLGLYAHHNPKRTGPYLCLPYVVSVYEHCIQAETGKALNDLPWRSRVKDKTAMEKIEPIIVTKMFDKIVKDYSLIK</sequence>
<dbReference type="EMBL" id="PYMA01000007">
    <property type="protein sequence ID" value="PSW19398.1"/>
    <property type="molecule type" value="Genomic_DNA"/>
</dbReference>
<dbReference type="Proteomes" id="UP000241771">
    <property type="component" value="Unassembled WGS sequence"/>
</dbReference>
<dbReference type="InterPro" id="IPR051199">
    <property type="entry name" value="LPS_LOS_Heptosyltrfase"/>
</dbReference>
<accession>A0A2T3NT14</accession>
<dbReference type="CDD" id="cd03789">
    <property type="entry name" value="GT9_LPS_heptosyltransferase"/>
    <property type="match status" value="1"/>
</dbReference>
<gene>
    <name evidence="3" type="ORF">C9I98_13015</name>
</gene>
<dbReference type="GO" id="GO:0005829">
    <property type="term" value="C:cytosol"/>
    <property type="evidence" value="ECO:0007669"/>
    <property type="project" value="TreeGrafter"/>
</dbReference>
<dbReference type="Pfam" id="PF01075">
    <property type="entry name" value="Glyco_transf_9"/>
    <property type="match status" value="1"/>
</dbReference>
<dbReference type="GO" id="GO:0008713">
    <property type="term" value="F:ADP-heptose-lipopolysaccharide heptosyltransferase activity"/>
    <property type="evidence" value="ECO:0007669"/>
    <property type="project" value="TreeGrafter"/>
</dbReference>
<dbReference type="AlphaFoldDB" id="A0A2T3NT14"/>
<proteinExistence type="predicted"/>
<keyword evidence="2 3" id="KW-0808">Transferase</keyword>
<organism evidence="3 4">
    <name type="scientific">Photobacterium sanctipauli</name>
    <dbReference type="NCBI Taxonomy" id="1342794"/>
    <lineage>
        <taxon>Bacteria</taxon>
        <taxon>Pseudomonadati</taxon>
        <taxon>Pseudomonadota</taxon>
        <taxon>Gammaproteobacteria</taxon>
        <taxon>Vibrionales</taxon>
        <taxon>Vibrionaceae</taxon>
        <taxon>Photobacterium</taxon>
    </lineage>
</organism>
<dbReference type="GO" id="GO:0009244">
    <property type="term" value="P:lipopolysaccharide core region biosynthetic process"/>
    <property type="evidence" value="ECO:0007669"/>
    <property type="project" value="TreeGrafter"/>
</dbReference>
<evidence type="ECO:0000313" key="4">
    <source>
        <dbReference type="Proteomes" id="UP000241771"/>
    </source>
</evidence>
<keyword evidence="4" id="KW-1185">Reference proteome</keyword>
<dbReference type="OrthoDB" id="9781892at2"/>
<protein>
    <submittedName>
        <fullName evidence="3">Lipopolysaccharide heptosyltransferase family protein</fullName>
    </submittedName>
</protein>
<dbReference type="FunFam" id="3.40.50.2000:FF:000164">
    <property type="entry name" value="Lipopolysaccharide heptosyltransferase I"/>
    <property type="match status" value="1"/>
</dbReference>
<name>A0A2T3NT14_9GAMM</name>
<evidence type="ECO:0000256" key="1">
    <source>
        <dbReference type="ARBA" id="ARBA00022676"/>
    </source>
</evidence>
<evidence type="ECO:0000313" key="3">
    <source>
        <dbReference type="EMBL" id="PSW19398.1"/>
    </source>
</evidence>